<dbReference type="AlphaFoldDB" id="A0A160FTM6"/>
<dbReference type="InterPro" id="IPR036259">
    <property type="entry name" value="MFS_trans_sf"/>
</dbReference>
<dbReference type="InterPro" id="IPR011701">
    <property type="entry name" value="MFS"/>
</dbReference>
<dbReference type="Gene3D" id="1.20.1250.20">
    <property type="entry name" value="MFS general substrate transporter like domains"/>
    <property type="match status" value="2"/>
</dbReference>
<feature type="transmembrane region" description="Helical" evidence="4">
    <location>
        <begin position="51"/>
        <end position="70"/>
    </location>
</feature>
<dbReference type="PANTHER" id="PTHR11360">
    <property type="entry name" value="MONOCARBOXYLATE TRANSPORTER"/>
    <property type="match status" value="1"/>
</dbReference>
<evidence type="ECO:0000256" key="1">
    <source>
        <dbReference type="ARBA" id="ARBA00022692"/>
    </source>
</evidence>
<protein>
    <recommendedName>
        <fullName evidence="5">Major facilitator superfamily (MFS) profile domain-containing protein</fullName>
    </recommendedName>
</protein>
<keyword evidence="7" id="KW-1185">Reference proteome</keyword>
<dbReference type="Pfam" id="PF07690">
    <property type="entry name" value="MFS_1"/>
    <property type="match status" value="1"/>
</dbReference>
<feature type="transmembrane region" description="Helical" evidence="4">
    <location>
        <begin position="379"/>
        <end position="400"/>
    </location>
</feature>
<keyword evidence="1 4" id="KW-0812">Transmembrane</keyword>
<feature type="transmembrane region" description="Helical" evidence="4">
    <location>
        <begin position="82"/>
        <end position="99"/>
    </location>
</feature>
<feature type="transmembrane region" description="Helical" evidence="4">
    <location>
        <begin position="350"/>
        <end position="373"/>
    </location>
</feature>
<accession>A0A160FTM6</accession>
<feature type="transmembrane region" description="Helical" evidence="4">
    <location>
        <begin position="228"/>
        <end position="250"/>
    </location>
</feature>
<keyword evidence="2 4" id="KW-1133">Transmembrane helix</keyword>
<dbReference type="SUPFAM" id="SSF103473">
    <property type="entry name" value="MFS general substrate transporter"/>
    <property type="match status" value="1"/>
</dbReference>
<name>A0A160FTM6_9BURK</name>
<dbReference type="RefSeq" id="WP_063499757.1">
    <property type="nucleotide sequence ID" value="NZ_CP014579.1"/>
</dbReference>
<dbReference type="KEGG" id="buz:AYM40_30540"/>
<feature type="transmembrane region" description="Helical" evidence="4">
    <location>
        <begin position="138"/>
        <end position="163"/>
    </location>
</feature>
<reference evidence="6 7" key="1">
    <citation type="journal article" date="2016" name="Gene">
        <title>PacBio SMRT assembly of a complex multi-replicon genome reveals chlorocatechol degradative operon in a region of genome plasticity.</title>
        <authorList>
            <person name="Ricker N."/>
            <person name="Shen S.Y."/>
            <person name="Goordial J."/>
            <person name="Jin S."/>
            <person name="Fulthorpe R.R."/>
        </authorList>
    </citation>
    <scope>NUCLEOTIDE SEQUENCE [LARGE SCALE GENOMIC DNA]</scope>
    <source>
        <strain evidence="6 7">OLGA172</strain>
    </source>
</reference>
<dbReference type="InterPro" id="IPR020846">
    <property type="entry name" value="MFS_dom"/>
</dbReference>
<dbReference type="STRING" id="1804984.AYM40_30540"/>
<evidence type="ECO:0000259" key="5">
    <source>
        <dbReference type="PROSITE" id="PS50850"/>
    </source>
</evidence>
<dbReference type="Proteomes" id="UP000076852">
    <property type="component" value="Chromosome 2"/>
</dbReference>
<keyword evidence="3 4" id="KW-0472">Membrane</keyword>
<feature type="transmembrane region" description="Helical" evidence="4">
    <location>
        <begin position="12"/>
        <end position="31"/>
    </location>
</feature>
<evidence type="ECO:0000313" key="7">
    <source>
        <dbReference type="Proteomes" id="UP000076852"/>
    </source>
</evidence>
<feature type="transmembrane region" description="Helical" evidence="4">
    <location>
        <begin position="169"/>
        <end position="190"/>
    </location>
</feature>
<dbReference type="GO" id="GO:0022857">
    <property type="term" value="F:transmembrane transporter activity"/>
    <property type="evidence" value="ECO:0007669"/>
    <property type="project" value="InterPro"/>
</dbReference>
<feature type="transmembrane region" description="Helical" evidence="4">
    <location>
        <begin position="262"/>
        <end position="281"/>
    </location>
</feature>
<organism evidence="6 7">
    <name type="scientific">Paraburkholderia phytofirmans OLGA172</name>
    <dbReference type="NCBI Taxonomy" id="1417228"/>
    <lineage>
        <taxon>Bacteria</taxon>
        <taxon>Pseudomonadati</taxon>
        <taxon>Pseudomonadota</taxon>
        <taxon>Betaproteobacteria</taxon>
        <taxon>Burkholderiales</taxon>
        <taxon>Burkholderiaceae</taxon>
        <taxon>Paraburkholderia</taxon>
    </lineage>
</organism>
<dbReference type="EMBL" id="CP014579">
    <property type="protein sequence ID" value="ANB76540.1"/>
    <property type="molecule type" value="Genomic_DNA"/>
</dbReference>
<gene>
    <name evidence="6" type="ORF">AYM40_30540</name>
</gene>
<dbReference type="OrthoDB" id="3573349at2"/>
<evidence type="ECO:0000256" key="4">
    <source>
        <dbReference type="SAM" id="Phobius"/>
    </source>
</evidence>
<evidence type="ECO:0000313" key="6">
    <source>
        <dbReference type="EMBL" id="ANB76540.1"/>
    </source>
</evidence>
<evidence type="ECO:0000256" key="2">
    <source>
        <dbReference type="ARBA" id="ARBA00022989"/>
    </source>
</evidence>
<dbReference type="PROSITE" id="PS50850">
    <property type="entry name" value="MFS"/>
    <property type="match status" value="1"/>
</dbReference>
<feature type="domain" description="Major facilitator superfamily (MFS) profile" evidence="5">
    <location>
        <begin position="15"/>
        <end position="404"/>
    </location>
</feature>
<evidence type="ECO:0000256" key="3">
    <source>
        <dbReference type="ARBA" id="ARBA00023136"/>
    </source>
</evidence>
<sequence length="421" mass="44492">MTKLDEFRRGWSQLLAAFLGLGIGIIGLATYNLSIFANSLAQSIGLTKTVYGFGYTGFTFGVTVGLLLWARIITRIGVQRGIAISAVGLALSFLGLGYLTRTPAAYLFFVTCLGIVGSGTSAMMFTQTISAWFDKGRGLALGVTQLGVGGAGAIFPPIIAGVIRVHGWHAGYLALAGLSLLGAPLALLLVRMPDLNDGGHGAKKGNDQRLDTAELTALFGAARKSRNFWILTFGVGATGLALSGSLQHLVPMLQEFGATPKVAAAFLGLIGIGSICARLALGWLSDYVHAPYLMTFSCVVAALGHFLLAYGGLTYAPIFVFSLGWAFGCEVDLIGYMVTRYFNFDIFIRVYAWQYSAFLICAGVSPFINGWIADATHGYAVNLNLNGIVAMLAATSFLFLPRYSNARHSAVGTGIGTTTAT</sequence>
<proteinExistence type="predicted"/>
<feature type="transmembrane region" description="Helical" evidence="4">
    <location>
        <begin position="105"/>
        <end position="126"/>
    </location>
</feature>
<dbReference type="InterPro" id="IPR050327">
    <property type="entry name" value="Proton-linked_MCT"/>
</dbReference>